<proteinExistence type="predicted"/>
<dbReference type="Proteomes" id="UP000281738">
    <property type="component" value="Unassembled WGS sequence"/>
</dbReference>
<dbReference type="Gene3D" id="1.10.30.50">
    <property type="match status" value="1"/>
</dbReference>
<dbReference type="EMBL" id="RKHO01000001">
    <property type="protein sequence ID" value="ROR91746.1"/>
    <property type="molecule type" value="Genomic_DNA"/>
</dbReference>
<name>A0A3N2CWA1_9ACTN</name>
<organism evidence="1 2">
    <name type="scientific">Nocardioides aurantiacus</name>
    <dbReference type="NCBI Taxonomy" id="86796"/>
    <lineage>
        <taxon>Bacteria</taxon>
        <taxon>Bacillati</taxon>
        <taxon>Actinomycetota</taxon>
        <taxon>Actinomycetes</taxon>
        <taxon>Propionibacteriales</taxon>
        <taxon>Nocardioidaceae</taxon>
        <taxon>Nocardioides</taxon>
    </lineage>
</organism>
<protein>
    <recommendedName>
        <fullName evidence="3">HNH endonuclease</fullName>
    </recommendedName>
</protein>
<gene>
    <name evidence="1" type="ORF">EDD33_2621</name>
</gene>
<evidence type="ECO:0008006" key="3">
    <source>
        <dbReference type="Google" id="ProtNLM"/>
    </source>
</evidence>
<comment type="caution">
    <text evidence="1">The sequence shown here is derived from an EMBL/GenBank/DDBJ whole genome shotgun (WGS) entry which is preliminary data.</text>
</comment>
<evidence type="ECO:0000313" key="1">
    <source>
        <dbReference type="EMBL" id="ROR91746.1"/>
    </source>
</evidence>
<sequence>MTDAMPALRPAQQHPTFQFQHKARSPRWMGARGLYQRAALAKYASTTGRDVSIWAYVTTACDLDDCLDVECMFVHAPTHIDYPSRICVYCGDPSGTRDHLVPRAWSNGAARLFVAVVPACSDCNGRINDSWAVSVSERRKVAHASLRKKYRDLLTEKPWRQEDLDELGHALREHVIKGQHKREWVKARLAWPIDPEYDLRAFQRTGIEDPAERGLI</sequence>
<dbReference type="AlphaFoldDB" id="A0A3N2CWA1"/>
<accession>A0A3N2CWA1</accession>
<reference evidence="1 2" key="1">
    <citation type="submission" date="2018-11" db="EMBL/GenBank/DDBJ databases">
        <title>Sequencing the genomes of 1000 actinobacteria strains.</title>
        <authorList>
            <person name="Klenk H.-P."/>
        </authorList>
    </citation>
    <scope>NUCLEOTIDE SEQUENCE [LARGE SCALE GENOMIC DNA]</scope>
    <source>
        <strain evidence="1 2">DSM 12652</strain>
    </source>
</reference>
<keyword evidence="2" id="KW-1185">Reference proteome</keyword>
<evidence type="ECO:0000313" key="2">
    <source>
        <dbReference type="Proteomes" id="UP000281738"/>
    </source>
</evidence>